<protein>
    <recommendedName>
        <fullName evidence="4">Anaphase-promoting complex subunit 4-like WD40 domain-containing protein</fullName>
    </recommendedName>
</protein>
<dbReference type="PROSITE" id="PS50294">
    <property type="entry name" value="WD_REPEATS_REGION"/>
    <property type="match status" value="2"/>
</dbReference>
<evidence type="ECO:0000256" key="2">
    <source>
        <dbReference type="ARBA" id="ARBA00022737"/>
    </source>
</evidence>
<gene>
    <name evidence="5" type="ORF">BSTOLATCC_MIC24182</name>
</gene>
<feature type="repeat" description="WD" evidence="3">
    <location>
        <begin position="288"/>
        <end position="329"/>
    </location>
</feature>
<dbReference type="InterPro" id="IPR036322">
    <property type="entry name" value="WD40_repeat_dom_sf"/>
</dbReference>
<feature type="repeat" description="WD" evidence="3">
    <location>
        <begin position="12"/>
        <end position="53"/>
    </location>
</feature>
<proteinExistence type="predicted"/>
<evidence type="ECO:0000313" key="6">
    <source>
        <dbReference type="Proteomes" id="UP001162131"/>
    </source>
</evidence>
<keyword evidence="2" id="KW-0677">Repeat</keyword>
<evidence type="ECO:0000313" key="5">
    <source>
        <dbReference type="EMBL" id="CAG9319631.1"/>
    </source>
</evidence>
<organism evidence="5 6">
    <name type="scientific">Blepharisma stoltei</name>
    <dbReference type="NCBI Taxonomy" id="1481888"/>
    <lineage>
        <taxon>Eukaryota</taxon>
        <taxon>Sar</taxon>
        <taxon>Alveolata</taxon>
        <taxon>Ciliophora</taxon>
        <taxon>Postciliodesmatophora</taxon>
        <taxon>Heterotrichea</taxon>
        <taxon>Heterotrichida</taxon>
        <taxon>Blepharismidae</taxon>
        <taxon>Blepharisma</taxon>
    </lineage>
</organism>
<dbReference type="Gene3D" id="2.130.10.10">
    <property type="entry name" value="YVTN repeat-like/Quinoprotein amine dehydrogenase"/>
    <property type="match status" value="3"/>
</dbReference>
<feature type="repeat" description="WD" evidence="3">
    <location>
        <begin position="156"/>
        <end position="196"/>
    </location>
</feature>
<evidence type="ECO:0000256" key="1">
    <source>
        <dbReference type="ARBA" id="ARBA00022574"/>
    </source>
</evidence>
<accession>A0AAU9J2U5</accession>
<dbReference type="PROSITE" id="PS50082">
    <property type="entry name" value="WD_REPEATS_2"/>
    <property type="match status" value="3"/>
</dbReference>
<dbReference type="PROSITE" id="PS00678">
    <property type="entry name" value="WD_REPEATS_1"/>
    <property type="match status" value="1"/>
</dbReference>
<evidence type="ECO:0000256" key="3">
    <source>
        <dbReference type="PROSITE-ProRule" id="PRU00221"/>
    </source>
</evidence>
<keyword evidence="1 3" id="KW-0853">WD repeat</keyword>
<name>A0AAU9J2U5_9CILI</name>
<dbReference type="SMART" id="SM00320">
    <property type="entry name" value="WD40"/>
    <property type="match status" value="5"/>
</dbReference>
<dbReference type="InterPro" id="IPR001680">
    <property type="entry name" value="WD40_rpt"/>
</dbReference>
<dbReference type="PANTHER" id="PTHR47822">
    <property type="entry name" value="CARBOHYDRATE BINDING DOMAIN CONTAINING PROTEIN"/>
    <property type="match status" value="1"/>
</dbReference>
<sequence>MEEERVITHLHTIVDSGDILVVKWNPDDSHLATACADGTVKIYASTSGNFIRTLNCRLAADAMPVTALQWRPPTSLAKTKNVLVATTADGGILHWHATSGKILHTIRFEQENQVLCVDYDVEGKYFAVGCKDMFVRVYDESTKSVIAEMAPGWGDVIGHGNRIFAVKWRDENTIISAGWDNNIIIWDVRAHRAARAIFGPHICGDAMDICGNRLLTGSYHIKDQLQLWDLNDGHNIFTQTVVSNNRPCLLYTAQFSKSDMGSMFAAGGSGSDEAYFYDSDTLRPFGMLSNLTNAVYSIDFAHASNKLAVASGDGSIRVFEITRNRQDEV</sequence>
<comment type="caution">
    <text evidence="5">The sequence shown here is derived from an EMBL/GenBank/DDBJ whole genome shotgun (WGS) entry which is preliminary data.</text>
</comment>
<dbReference type="PANTHER" id="PTHR47822:SF2">
    <property type="entry name" value="F-BOX AND WD-40 DOMAIN PROTEIN 7"/>
    <property type="match status" value="1"/>
</dbReference>
<dbReference type="Pfam" id="PF00400">
    <property type="entry name" value="WD40"/>
    <property type="match status" value="3"/>
</dbReference>
<dbReference type="Proteomes" id="UP001162131">
    <property type="component" value="Unassembled WGS sequence"/>
</dbReference>
<dbReference type="InterPro" id="IPR015943">
    <property type="entry name" value="WD40/YVTN_repeat-like_dom_sf"/>
</dbReference>
<dbReference type="EMBL" id="CAJZBQ010000023">
    <property type="protein sequence ID" value="CAG9319631.1"/>
    <property type="molecule type" value="Genomic_DNA"/>
</dbReference>
<keyword evidence="6" id="KW-1185">Reference proteome</keyword>
<dbReference type="InterPro" id="IPR019775">
    <property type="entry name" value="WD40_repeat_CS"/>
</dbReference>
<feature type="domain" description="Anaphase-promoting complex subunit 4-like WD40" evidence="4">
    <location>
        <begin position="16"/>
        <end position="71"/>
    </location>
</feature>
<reference evidence="5" key="1">
    <citation type="submission" date="2021-09" db="EMBL/GenBank/DDBJ databases">
        <authorList>
            <consortium name="AG Swart"/>
            <person name="Singh M."/>
            <person name="Singh A."/>
            <person name="Seah K."/>
            <person name="Emmerich C."/>
        </authorList>
    </citation>
    <scope>NUCLEOTIDE SEQUENCE</scope>
    <source>
        <strain evidence="5">ATCC30299</strain>
    </source>
</reference>
<dbReference type="AlphaFoldDB" id="A0AAU9J2U5"/>
<dbReference type="InterPro" id="IPR024977">
    <property type="entry name" value="Apc4-like_WD40_dom"/>
</dbReference>
<dbReference type="SUPFAM" id="SSF50978">
    <property type="entry name" value="WD40 repeat-like"/>
    <property type="match status" value="1"/>
</dbReference>
<dbReference type="Pfam" id="PF12894">
    <property type="entry name" value="ANAPC4_WD40"/>
    <property type="match status" value="1"/>
</dbReference>
<evidence type="ECO:0000259" key="4">
    <source>
        <dbReference type="Pfam" id="PF12894"/>
    </source>
</evidence>